<dbReference type="EMBL" id="JBANFI010000001">
    <property type="protein sequence ID" value="MFK7159951.1"/>
    <property type="molecule type" value="Genomic_DNA"/>
</dbReference>
<gene>
    <name evidence="2" type="ORF">V6U78_02725</name>
</gene>
<feature type="chain" id="PRO_5046953337" description="LPP20 lipoprotein" evidence="1">
    <location>
        <begin position="22"/>
        <end position="190"/>
    </location>
</feature>
<accession>A0ABW8PVF2</accession>
<evidence type="ECO:0000256" key="1">
    <source>
        <dbReference type="SAM" id="SignalP"/>
    </source>
</evidence>
<proteinExistence type="predicted"/>
<feature type="signal peptide" evidence="1">
    <location>
        <begin position="1"/>
        <end position="21"/>
    </location>
</feature>
<evidence type="ECO:0008006" key="4">
    <source>
        <dbReference type="Google" id="ProtNLM"/>
    </source>
</evidence>
<keyword evidence="3" id="KW-1185">Reference proteome</keyword>
<dbReference type="RefSeq" id="WP_405336936.1">
    <property type="nucleotide sequence ID" value="NZ_JBANFI010000001.1"/>
</dbReference>
<keyword evidence="1" id="KW-0732">Signal</keyword>
<evidence type="ECO:0000313" key="3">
    <source>
        <dbReference type="Proteomes" id="UP001621714"/>
    </source>
</evidence>
<reference evidence="2 3" key="1">
    <citation type="submission" date="2024-02" db="EMBL/GenBank/DDBJ databases">
        <title>Marinospirillum sp. MEB 164 isolated from Lonar lake sediment.</title>
        <authorList>
            <person name="Joshi A."/>
            <person name="Thite S."/>
        </authorList>
    </citation>
    <scope>NUCLEOTIDE SEQUENCE [LARGE SCALE GENOMIC DNA]</scope>
    <source>
        <strain evidence="2 3">MEB164</strain>
    </source>
</reference>
<sequence>MKSKIFAASALAASLVLVGCAGTPQQQQPNLPSWIMAPEAQDGLAATGCVTASGNMNIDGSRADLAARQQLATTVGARLQSLTEGYQRANQTQEDGLTTGENFEQVARQLVDERLVGTRRAQAGYYTVNGQNQFCSMVVMGQQSVTDLLAAAAQAVGAEPEVFTSSQMREQFMHGRATDRMNEQLRNNNR</sequence>
<protein>
    <recommendedName>
        <fullName evidence="4">LPP20 lipoprotein</fullName>
    </recommendedName>
</protein>
<dbReference type="Proteomes" id="UP001621714">
    <property type="component" value="Unassembled WGS sequence"/>
</dbReference>
<evidence type="ECO:0000313" key="2">
    <source>
        <dbReference type="EMBL" id="MFK7159951.1"/>
    </source>
</evidence>
<name>A0ABW8PVF2_9GAMM</name>
<comment type="caution">
    <text evidence="2">The sequence shown here is derived from an EMBL/GenBank/DDBJ whole genome shotgun (WGS) entry which is preliminary data.</text>
</comment>
<organism evidence="2 3">
    <name type="scientific">Marinospirillum alkalitolerans</name>
    <dbReference type="NCBI Taxonomy" id="3123374"/>
    <lineage>
        <taxon>Bacteria</taxon>
        <taxon>Pseudomonadati</taxon>
        <taxon>Pseudomonadota</taxon>
        <taxon>Gammaproteobacteria</taxon>
        <taxon>Oceanospirillales</taxon>
        <taxon>Oceanospirillaceae</taxon>
        <taxon>Marinospirillum</taxon>
    </lineage>
</organism>
<dbReference type="PROSITE" id="PS51257">
    <property type="entry name" value="PROKAR_LIPOPROTEIN"/>
    <property type="match status" value="1"/>
</dbReference>